<dbReference type="OrthoDB" id="4153862at2759"/>
<feature type="signal peptide" evidence="1">
    <location>
        <begin position="1"/>
        <end position="18"/>
    </location>
</feature>
<evidence type="ECO:0000256" key="1">
    <source>
        <dbReference type="SAM" id="SignalP"/>
    </source>
</evidence>
<proteinExistence type="predicted"/>
<accession>A0A136IS12</accession>
<organism evidence="2 3">
    <name type="scientific">Microdochium bolleyi</name>
    <dbReference type="NCBI Taxonomy" id="196109"/>
    <lineage>
        <taxon>Eukaryota</taxon>
        <taxon>Fungi</taxon>
        <taxon>Dikarya</taxon>
        <taxon>Ascomycota</taxon>
        <taxon>Pezizomycotina</taxon>
        <taxon>Sordariomycetes</taxon>
        <taxon>Xylariomycetidae</taxon>
        <taxon>Xylariales</taxon>
        <taxon>Microdochiaceae</taxon>
        <taxon>Microdochium</taxon>
    </lineage>
</organism>
<reference evidence="3" key="1">
    <citation type="submission" date="2016-02" db="EMBL/GenBank/DDBJ databases">
        <title>Draft genome sequence of Microdochium bolleyi, a fungal endophyte of beachgrass.</title>
        <authorList>
            <consortium name="DOE Joint Genome Institute"/>
            <person name="David A.S."/>
            <person name="May G."/>
            <person name="Haridas S."/>
            <person name="Lim J."/>
            <person name="Wang M."/>
            <person name="Labutti K."/>
            <person name="Lipzen A."/>
            <person name="Barry K."/>
            <person name="Grigoriev I.V."/>
        </authorList>
    </citation>
    <scope>NUCLEOTIDE SEQUENCE [LARGE SCALE GENOMIC DNA]</scope>
    <source>
        <strain evidence="3">J235TASD1</strain>
    </source>
</reference>
<keyword evidence="3" id="KW-1185">Reference proteome</keyword>
<protein>
    <submittedName>
        <fullName evidence="2">Uncharacterized protein</fullName>
    </submittedName>
</protein>
<keyword evidence="1" id="KW-0732">Signal</keyword>
<dbReference type="AlphaFoldDB" id="A0A136IS12"/>
<dbReference type="EMBL" id="KQ964261">
    <property type="protein sequence ID" value="KXJ87657.1"/>
    <property type="molecule type" value="Genomic_DNA"/>
</dbReference>
<evidence type="ECO:0000313" key="3">
    <source>
        <dbReference type="Proteomes" id="UP000070501"/>
    </source>
</evidence>
<dbReference type="InParanoid" id="A0A136IS12"/>
<gene>
    <name evidence="2" type="ORF">Micbo1qcDRAFT_197658</name>
</gene>
<evidence type="ECO:0000313" key="2">
    <source>
        <dbReference type="EMBL" id="KXJ87657.1"/>
    </source>
</evidence>
<feature type="chain" id="PRO_5007293033" evidence="1">
    <location>
        <begin position="19"/>
        <end position="132"/>
    </location>
</feature>
<name>A0A136IS12_9PEZI</name>
<dbReference type="Proteomes" id="UP000070501">
    <property type="component" value="Unassembled WGS sequence"/>
</dbReference>
<sequence>MQFSLATIVLGFVALSSAAILDTEGIRNAERDLVDVADIHARQNAGRPVPNGTCCVANTSVKQDSCTVNGQQGRCVPGGQDCGSRLSCVAQVNLTCNNTVERGKNLCRAKAAGGKLVDGARTIDNLGQAKVN</sequence>